<dbReference type="Pfam" id="PF00005">
    <property type="entry name" value="ABC_tran"/>
    <property type="match status" value="1"/>
</dbReference>
<dbReference type="SUPFAM" id="SSF52540">
    <property type="entry name" value="P-loop containing nucleoside triphosphate hydrolases"/>
    <property type="match status" value="1"/>
</dbReference>
<dbReference type="Gene3D" id="1.20.1560.10">
    <property type="entry name" value="ABC transporter type 1, transmembrane domain"/>
    <property type="match status" value="1"/>
</dbReference>
<dbReference type="PROSITE" id="PS50929">
    <property type="entry name" value="ABC_TM1F"/>
    <property type="match status" value="1"/>
</dbReference>
<gene>
    <name evidence="11" type="ORF">WIS52_28810</name>
</gene>
<keyword evidence="4 11" id="KW-0067">ATP-binding</keyword>
<evidence type="ECO:0000256" key="4">
    <source>
        <dbReference type="ARBA" id="ARBA00022840"/>
    </source>
</evidence>
<protein>
    <submittedName>
        <fullName evidence="11">ABC transporter ATP-binding protein</fullName>
    </submittedName>
</protein>
<dbReference type="GO" id="GO:0005524">
    <property type="term" value="F:ATP binding"/>
    <property type="evidence" value="ECO:0007669"/>
    <property type="project" value="UniProtKB-KW"/>
</dbReference>
<dbReference type="Gene3D" id="3.40.50.300">
    <property type="entry name" value="P-loop containing nucleotide triphosphate hydrolases"/>
    <property type="match status" value="1"/>
</dbReference>
<evidence type="ECO:0000256" key="8">
    <source>
        <dbReference type="SAM" id="Phobius"/>
    </source>
</evidence>
<dbReference type="SMART" id="SM00382">
    <property type="entry name" value="AAA"/>
    <property type="match status" value="1"/>
</dbReference>
<dbReference type="EMBL" id="JBEDNQ010000015">
    <property type="protein sequence ID" value="MEQ3554487.1"/>
    <property type="molecule type" value="Genomic_DNA"/>
</dbReference>
<feature type="region of interest" description="Disordered" evidence="7">
    <location>
        <begin position="606"/>
        <end position="646"/>
    </location>
</feature>
<evidence type="ECO:0000256" key="3">
    <source>
        <dbReference type="ARBA" id="ARBA00022741"/>
    </source>
</evidence>
<feature type="transmembrane region" description="Helical" evidence="8">
    <location>
        <begin position="88"/>
        <end position="115"/>
    </location>
</feature>
<accession>A0ABV1KJ51</accession>
<evidence type="ECO:0000313" key="11">
    <source>
        <dbReference type="EMBL" id="MEQ3554487.1"/>
    </source>
</evidence>
<comment type="subcellular location">
    <subcellularLocation>
        <location evidence="1">Cell membrane</location>
        <topology evidence="1">Multi-pass membrane protein</topology>
    </subcellularLocation>
</comment>
<feature type="domain" description="ABC transmembrane type-1" evidence="10">
    <location>
        <begin position="51"/>
        <end position="332"/>
    </location>
</feature>
<evidence type="ECO:0000259" key="9">
    <source>
        <dbReference type="PROSITE" id="PS50893"/>
    </source>
</evidence>
<dbReference type="Proteomes" id="UP001494902">
    <property type="component" value="Unassembled WGS sequence"/>
</dbReference>
<dbReference type="PANTHER" id="PTHR43394:SF1">
    <property type="entry name" value="ATP-BINDING CASSETTE SUB-FAMILY B MEMBER 10, MITOCHONDRIAL"/>
    <property type="match status" value="1"/>
</dbReference>
<feature type="transmembrane region" description="Helical" evidence="8">
    <location>
        <begin position="45"/>
        <end position="68"/>
    </location>
</feature>
<reference evidence="11 12" key="1">
    <citation type="submission" date="2024-03" db="EMBL/GenBank/DDBJ databases">
        <title>Draft genome sequence of Pseudonocardia nematodicida JCM 31783.</title>
        <authorList>
            <person name="Butdee W."/>
            <person name="Duangmal K."/>
        </authorList>
    </citation>
    <scope>NUCLEOTIDE SEQUENCE [LARGE SCALE GENOMIC DNA]</scope>
    <source>
        <strain evidence="11 12">JCM 31783</strain>
    </source>
</reference>
<sequence>MLGRIRGWVRDLRRPPKIEGGLVDQAPPVAVAAIFRRFAPDIRPFRGWLCISLLFVVVSPALEAAAIWMSKILVDVVIVPRDFAAFGWVALAYAGITVLGGTIGFLDQYLAVWIGENFLRRMRTRVFAHLHTLSVSFFDRRRLGDIITRLSGDVASIESLLLAGVAQAASALVKIVMFAGLMFVLNWRLALVALIVVPFFAAISRYFSRRIRAMNREVRRRSGSISVVAEESLGNAILIQAYGRESTEVRRFDDQARGAVRAQLGATRLIAMFGPISDVFQVLGLMAIVAVGIWQLTLGQVTLGGLLAFLLYISQLYSPMRSLGQLSNTLFAAAAGAERIIELLDQEPEVTAPAHPVALGRARGSVRVSDVRFRYPDTGRDVLHDVGFAAEPGRTTAIVGASGAGKTTLLKLLLRFYDPDAGRITLDGHDLRDLDPREVRDSIAIVLQETLLLDGTISENILAGRPDADHRAVVAAAKAAEAHDFVTALPDGYETRVGQRGRLLSGGQRQRIAIARAMVRDAPVLLLDEPTTGLDAETGERILGPLRRLMAGRTTIVISHNLLTVADADRILVVEQGRVTETGTHAELLARGGRYTALYRLHHPERWGPQTGQWRPSPVPRNGHARNGHGRHAAADPDDLVERTTS</sequence>
<proteinExistence type="predicted"/>
<name>A0ABV1KJ51_9PSEU</name>
<feature type="compositionally biased region" description="Basic residues" evidence="7">
    <location>
        <begin position="623"/>
        <end position="632"/>
    </location>
</feature>
<feature type="transmembrane region" description="Helical" evidence="8">
    <location>
        <begin position="300"/>
        <end position="317"/>
    </location>
</feature>
<dbReference type="RefSeq" id="WP_349301561.1">
    <property type="nucleotide sequence ID" value="NZ_JBEDNQ010000015.1"/>
</dbReference>
<keyword evidence="12" id="KW-1185">Reference proteome</keyword>
<dbReference type="InterPro" id="IPR017871">
    <property type="entry name" value="ABC_transporter-like_CS"/>
</dbReference>
<keyword evidence="6 8" id="KW-0472">Membrane</keyword>
<evidence type="ECO:0000256" key="5">
    <source>
        <dbReference type="ARBA" id="ARBA00022989"/>
    </source>
</evidence>
<evidence type="ECO:0000259" key="10">
    <source>
        <dbReference type="PROSITE" id="PS50929"/>
    </source>
</evidence>
<evidence type="ECO:0000313" key="12">
    <source>
        <dbReference type="Proteomes" id="UP001494902"/>
    </source>
</evidence>
<dbReference type="CDD" id="cd18564">
    <property type="entry name" value="ABC_6TM_exporter_like"/>
    <property type="match status" value="1"/>
</dbReference>
<dbReference type="InterPro" id="IPR039421">
    <property type="entry name" value="Type_1_exporter"/>
</dbReference>
<comment type="caution">
    <text evidence="11">The sequence shown here is derived from an EMBL/GenBank/DDBJ whole genome shotgun (WGS) entry which is preliminary data.</text>
</comment>
<keyword evidence="2 8" id="KW-0812">Transmembrane</keyword>
<dbReference type="InterPro" id="IPR011527">
    <property type="entry name" value="ABC1_TM_dom"/>
</dbReference>
<dbReference type="SUPFAM" id="SSF90123">
    <property type="entry name" value="ABC transporter transmembrane region"/>
    <property type="match status" value="1"/>
</dbReference>
<dbReference type="PROSITE" id="PS50893">
    <property type="entry name" value="ABC_TRANSPORTER_2"/>
    <property type="match status" value="1"/>
</dbReference>
<feature type="transmembrane region" description="Helical" evidence="8">
    <location>
        <begin position="159"/>
        <end position="183"/>
    </location>
</feature>
<evidence type="ECO:0000256" key="7">
    <source>
        <dbReference type="SAM" id="MobiDB-lite"/>
    </source>
</evidence>
<dbReference type="InterPro" id="IPR003439">
    <property type="entry name" value="ABC_transporter-like_ATP-bd"/>
</dbReference>
<dbReference type="Pfam" id="PF00664">
    <property type="entry name" value="ABC_membrane"/>
    <property type="match status" value="1"/>
</dbReference>
<keyword evidence="3" id="KW-0547">Nucleotide-binding</keyword>
<dbReference type="InterPro" id="IPR036640">
    <property type="entry name" value="ABC1_TM_sf"/>
</dbReference>
<feature type="domain" description="ABC transporter" evidence="9">
    <location>
        <begin position="366"/>
        <end position="601"/>
    </location>
</feature>
<evidence type="ECO:0000256" key="2">
    <source>
        <dbReference type="ARBA" id="ARBA00022692"/>
    </source>
</evidence>
<evidence type="ECO:0000256" key="1">
    <source>
        <dbReference type="ARBA" id="ARBA00004651"/>
    </source>
</evidence>
<dbReference type="PANTHER" id="PTHR43394">
    <property type="entry name" value="ATP-DEPENDENT PERMEASE MDL1, MITOCHONDRIAL"/>
    <property type="match status" value="1"/>
</dbReference>
<evidence type="ECO:0000256" key="6">
    <source>
        <dbReference type="ARBA" id="ARBA00023136"/>
    </source>
</evidence>
<feature type="transmembrane region" description="Helical" evidence="8">
    <location>
        <begin position="189"/>
        <end position="207"/>
    </location>
</feature>
<keyword evidence="5 8" id="KW-1133">Transmembrane helix</keyword>
<dbReference type="PROSITE" id="PS00211">
    <property type="entry name" value="ABC_TRANSPORTER_1"/>
    <property type="match status" value="1"/>
</dbReference>
<dbReference type="InterPro" id="IPR027417">
    <property type="entry name" value="P-loop_NTPase"/>
</dbReference>
<organism evidence="11 12">
    <name type="scientific">Pseudonocardia nematodicida</name>
    <dbReference type="NCBI Taxonomy" id="1206997"/>
    <lineage>
        <taxon>Bacteria</taxon>
        <taxon>Bacillati</taxon>
        <taxon>Actinomycetota</taxon>
        <taxon>Actinomycetes</taxon>
        <taxon>Pseudonocardiales</taxon>
        <taxon>Pseudonocardiaceae</taxon>
        <taxon>Pseudonocardia</taxon>
    </lineage>
</organism>
<dbReference type="InterPro" id="IPR003593">
    <property type="entry name" value="AAA+_ATPase"/>
</dbReference>